<dbReference type="Pfam" id="PF00210">
    <property type="entry name" value="Ferritin"/>
    <property type="match status" value="1"/>
</dbReference>
<evidence type="ECO:0000313" key="3">
    <source>
        <dbReference type="Proteomes" id="UP000198975"/>
    </source>
</evidence>
<dbReference type="Gene3D" id="1.20.1260.10">
    <property type="match status" value="1"/>
</dbReference>
<dbReference type="InterPro" id="IPR008331">
    <property type="entry name" value="Ferritin_DPS_dom"/>
</dbReference>
<keyword evidence="3" id="KW-1185">Reference proteome</keyword>
<feature type="domain" description="Ferritin/DPS" evidence="1">
    <location>
        <begin position="9"/>
        <end position="143"/>
    </location>
</feature>
<dbReference type="InterPro" id="IPR012347">
    <property type="entry name" value="Ferritin-like"/>
</dbReference>
<dbReference type="AlphaFoldDB" id="A0A1C4CHU8"/>
<dbReference type="Proteomes" id="UP000198975">
    <property type="component" value="Unassembled WGS sequence"/>
</dbReference>
<protein>
    <submittedName>
        <fullName evidence="2">Ferritin-like domain-containing protein</fullName>
    </submittedName>
</protein>
<dbReference type="EMBL" id="FMAY01000007">
    <property type="protein sequence ID" value="SCC18665.1"/>
    <property type="molecule type" value="Genomic_DNA"/>
</dbReference>
<dbReference type="GO" id="GO:0008199">
    <property type="term" value="F:ferric iron binding"/>
    <property type="evidence" value="ECO:0007669"/>
    <property type="project" value="InterPro"/>
</dbReference>
<evidence type="ECO:0000313" key="2">
    <source>
        <dbReference type="EMBL" id="SCC18665.1"/>
    </source>
</evidence>
<reference evidence="3" key="1">
    <citation type="submission" date="2016-08" db="EMBL/GenBank/DDBJ databases">
        <authorList>
            <person name="Varghese N."/>
            <person name="Submissions Spin"/>
        </authorList>
    </citation>
    <scope>NUCLEOTIDE SEQUENCE [LARGE SCALE GENOMIC DNA]</scope>
    <source>
        <strain evidence="3">REICA_082</strain>
    </source>
</reference>
<dbReference type="InterPro" id="IPR009078">
    <property type="entry name" value="Ferritin-like_SF"/>
</dbReference>
<organism evidence="2 3">
    <name type="scientific">Kosakonia oryzendophytica</name>
    <dbReference type="NCBI Taxonomy" id="1005665"/>
    <lineage>
        <taxon>Bacteria</taxon>
        <taxon>Pseudomonadati</taxon>
        <taxon>Pseudomonadota</taxon>
        <taxon>Gammaproteobacteria</taxon>
        <taxon>Enterobacterales</taxon>
        <taxon>Enterobacteriaceae</taxon>
        <taxon>Kosakonia</taxon>
    </lineage>
</organism>
<proteinExistence type="predicted"/>
<dbReference type="RefSeq" id="WP_167352651.1">
    <property type="nucleotide sequence ID" value="NZ_FMAY01000007.1"/>
</dbReference>
<gene>
    <name evidence="2" type="ORF">GA0061071_107255</name>
</gene>
<dbReference type="SUPFAM" id="SSF47240">
    <property type="entry name" value="Ferritin-like"/>
    <property type="match status" value="1"/>
</dbReference>
<sequence>MLPGELVIKLNQHMNMEFRAASVYIAKSSWLIENEQTEIAQQFRLLAQTSITATLKFYEFLTHNHSAPFLNTDIPSINEAGHEWQTVAKALFFDFNQRTDSLSLLERLAVTHANLPTSVFLIRVREVHQDEAQSLRAILKEINMNDAVTPDYADYDLLRID</sequence>
<evidence type="ECO:0000259" key="1">
    <source>
        <dbReference type="Pfam" id="PF00210"/>
    </source>
</evidence>
<name>A0A1C4CHU8_9ENTR</name>
<accession>A0A1C4CHU8</accession>